<organism evidence="7 8">
    <name type="scientific">Abeliophyllum distichum</name>
    <dbReference type="NCBI Taxonomy" id="126358"/>
    <lineage>
        <taxon>Eukaryota</taxon>
        <taxon>Viridiplantae</taxon>
        <taxon>Streptophyta</taxon>
        <taxon>Embryophyta</taxon>
        <taxon>Tracheophyta</taxon>
        <taxon>Spermatophyta</taxon>
        <taxon>Magnoliopsida</taxon>
        <taxon>eudicotyledons</taxon>
        <taxon>Gunneridae</taxon>
        <taxon>Pentapetalae</taxon>
        <taxon>asterids</taxon>
        <taxon>lamiids</taxon>
        <taxon>Lamiales</taxon>
        <taxon>Oleaceae</taxon>
        <taxon>Forsythieae</taxon>
        <taxon>Abeliophyllum</taxon>
    </lineage>
</organism>
<dbReference type="PANTHER" id="PTHR47718">
    <property type="entry name" value="OS01G0519700 PROTEIN"/>
    <property type="match status" value="1"/>
</dbReference>
<dbReference type="InterPro" id="IPR004330">
    <property type="entry name" value="FAR1_DNA_bnd_dom"/>
</dbReference>
<dbReference type="Pfam" id="PF04434">
    <property type="entry name" value="SWIM"/>
    <property type="match status" value="1"/>
</dbReference>
<dbReference type="AlphaFoldDB" id="A0ABD1PHG6"/>
<keyword evidence="8" id="KW-1185">Reference proteome</keyword>
<dbReference type="Pfam" id="PF03101">
    <property type="entry name" value="FAR1"/>
    <property type="match status" value="1"/>
</dbReference>
<keyword evidence="2 4" id="KW-0863">Zinc-finger</keyword>
<dbReference type="GO" id="GO:0008270">
    <property type="term" value="F:zinc ion binding"/>
    <property type="evidence" value="ECO:0007669"/>
    <property type="project" value="UniProtKB-KW"/>
</dbReference>
<dbReference type="SMART" id="SM00575">
    <property type="entry name" value="ZnF_PMZ"/>
    <property type="match status" value="1"/>
</dbReference>
<name>A0ABD1PHG6_9LAMI</name>
<dbReference type="InterPro" id="IPR018289">
    <property type="entry name" value="MULE_transposase_dom"/>
</dbReference>
<evidence type="ECO:0000313" key="8">
    <source>
        <dbReference type="Proteomes" id="UP001604336"/>
    </source>
</evidence>
<dbReference type="EMBL" id="JBFOLK010000014">
    <property type="protein sequence ID" value="KAL2462011.1"/>
    <property type="molecule type" value="Genomic_DNA"/>
</dbReference>
<feature type="domain" description="SWIM-type" evidence="6">
    <location>
        <begin position="687"/>
        <end position="719"/>
    </location>
</feature>
<evidence type="ECO:0000259" key="6">
    <source>
        <dbReference type="PROSITE" id="PS50966"/>
    </source>
</evidence>
<evidence type="ECO:0000256" key="5">
    <source>
        <dbReference type="SAM" id="MobiDB-lite"/>
    </source>
</evidence>
<dbReference type="InterPro" id="IPR007527">
    <property type="entry name" value="Znf_SWIM"/>
</dbReference>
<keyword evidence="3" id="KW-0862">Zinc</keyword>
<feature type="compositionally biased region" description="Polar residues" evidence="5">
    <location>
        <begin position="885"/>
        <end position="900"/>
    </location>
</feature>
<gene>
    <name evidence="7" type="ORF">Adt_45431</name>
</gene>
<accession>A0ABD1PHG6</accession>
<dbReference type="PROSITE" id="PS50966">
    <property type="entry name" value="ZF_SWIM"/>
    <property type="match status" value="1"/>
</dbReference>
<evidence type="ECO:0000313" key="7">
    <source>
        <dbReference type="EMBL" id="KAL2462011.1"/>
    </source>
</evidence>
<evidence type="ECO:0000256" key="1">
    <source>
        <dbReference type="ARBA" id="ARBA00022723"/>
    </source>
</evidence>
<dbReference type="Proteomes" id="UP001604336">
    <property type="component" value="Unassembled WGS sequence"/>
</dbReference>
<reference evidence="8" key="1">
    <citation type="submission" date="2024-07" db="EMBL/GenBank/DDBJ databases">
        <title>Two chromosome-level genome assemblies of Korean endemic species Abeliophyllum distichum and Forsythia ovata (Oleaceae).</title>
        <authorList>
            <person name="Jang H."/>
        </authorList>
    </citation>
    <scope>NUCLEOTIDE SEQUENCE [LARGE SCALE GENOMIC DNA]</scope>
</reference>
<dbReference type="Pfam" id="PF10551">
    <property type="entry name" value="MULE"/>
    <property type="match status" value="1"/>
</dbReference>
<protein>
    <submittedName>
        <fullName evidence="7">Protein FAR1-RELATED SEQUENCE 5</fullName>
    </submittedName>
</protein>
<proteinExistence type="predicted"/>
<keyword evidence="1" id="KW-0479">Metal-binding</keyword>
<comment type="caution">
    <text evidence="7">The sequence shown here is derived from an EMBL/GenBank/DDBJ whole genome shotgun (WGS) entry which is preliminary data.</text>
</comment>
<feature type="region of interest" description="Disordered" evidence="5">
    <location>
        <begin position="885"/>
        <end position="907"/>
    </location>
</feature>
<evidence type="ECO:0000256" key="2">
    <source>
        <dbReference type="ARBA" id="ARBA00022771"/>
    </source>
</evidence>
<dbReference type="InterPro" id="IPR006564">
    <property type="entry name" value="Znf_PMZ"/>
</dbReference>
<evidence type="ECO:0000256" key="4">
    <source>
        <dbReference type="PROSITE-ProRule" id="PRU00325"/>
    </source>
</evidence>
<sequence>MNKIDSELLKKGLDNLLMEGSCSKSGTIQDKCPDLQREKYGVLRIRINRAVLLPTVGEVYHAHRVCWTKQSLVCLNHRCRQPATAPFTRQPSSRFHRSRFSTLQPRSPFTLFSTLLPRSPLLSLEVLHAAVAHSDRLKFLPISTRLPISRMEAESADNVFIPQVSVGRIPTIGQEFESHEAAYNFYNLYAHEAGFSARIANSKMHKDTNETYWKLYVCSKEGKTDDTYQRKHKNAVPRAGERNRGQTRLGCGARLSVINQQTGDMWLVNKFVEEHNHGLTTPSRVHLLRSHRSVSDTKKALTEKFAAANIPTCTQLCLMEIDSGGPSSIGCVERDLRNHERNLREEQRGHDADTLIEHFALEKERCPNFYFDYELDEENKLLRCFWADAESRRSYGCFGDVVVFDTTYNTNRYSMIFAPFVGVNHHGQTILFACGLMSNETTESFVWLFTKFVECMSNVPPPLIITDQDAAIAKAISIVMHMTFHRFCIWHILNKFLEKINAMLYKEQYHRLVHIIKDAETPEEFEQWWNAAMDTTDLHSNEWLITMYHLRSRWVPAYVNHIFSAGMSSSQRAESGHSFFKKYVNKQNSLMGFITRFNRALTHQRHEELVCNHVDLNERPRITSMVLMEEQMVNIYTKKIFLLFQKEIGQSNLYICSKKSSCAEFKKYSVHRFELGSSSQRQREVTYYKDMDYISCNCRTFEFEGYPCRHMMCFFKIKQIILLPEKYILRRWTKNAKVGILYDINSVFGMDDGPDKSLMARHGLLAHKASMIVDDASLTDARSNYLLGEFENLHLRVKEIDFDKNNVNTHSSSKSSEKQGIEDLTEVRAKGCGKRLKSSKEKAISRGNRQCGVCGAVGHDKRTCPNVNFNSRNFRRSEWATAAWRTSSDNNGERGSSVEKSVNGERG</sequence>
<evidence type="ECO:0000256" key="3">
    <source>
        <dbReference type="ARBA" id="ARBA00022833"/>
    </source>
</evidence>